<evidence type="ECO:0000313" key="8">
    <source>
        <dbReference type="Proteomes" id="UP000031516"/>
    </source>
</evidence>
<comment type="subcellular location">
    <subcellularLocation>
        <location evidence="1">Membrane</location>
        <topology evidence="1">Multi-pass membrane protein</topology>
    </subcellularLocation>
</comment>
<keyword evidence="3 6" id="KW-1133">Transmembrane helix</keyword>
<dbReference type="EMBL" id="CCBQ010000040">
    <property type="protein sequence ID" value="CDO94829.1"/>
    <property type="molecule type" value="Genomic_DNA"/>
</dbReference>
<dbReference type="Pfam" id="PF08733">
    <property type="entry name" value="PalH"/>
    <property type="match status" value="1"/>
</dbReference>
<proteinExistence type="predicted"/>
<protein>
    <submittedName>
        <fullName evidence="7">WGS project CCBQ000000000 data, contig 00046</fullName>
    </submittedName>
</protein>
<feature type="transmembrane region" description="Helical" evidence="6">
    <location>
        <begin position="260"/>
        <end position="282"/>
    </location>
</feature>
<dbReference type="PANTHER" id="PTHR35779">
    <property type="entry name" value="PH-RESPONSE REGULATOR PROTEIN PALH/RIM21"/>
    <property type="match status" value="1"/>
</dbReference>
<accession>A0A0A8L7H9</accession>
<dbReference type="Proteomes" id="UP000031516">
    <property type="component" value="Unassembled WGS sequence"/>
</dbReference>
<sequence>MLHWQRDTDTSWLKPLVNNFTCDGYLLNSGSFLSVVSHTNGTDIWNQTMNYPGWYVNCSSTAETREFMKALAVASKEYSFAPQKNMFISGNLVIAFVLSAVCIAGWMLFLLLFLLPSTNHNRQQRMVHLCVLYFSIVQTVIWKKTNDAVFATQYMGNYQDSLAFSDLILNTTWSKLVRFFSLLFCNVNWIIVTYYLCSASRVISWQPQLQSKSFRLIPKWLSNSTRVVMTLLVVVCTLHAVFFGVLLFDRDSRFISSAVVPFRVSQLTLFTLFLFAIVWYTYHSLKSASTSMGYQGMPARRRLLLFLHDYKEIIPLLIYNITVYMLLYVVAIVQIKAGQLSNHWLHFVIAFVRILIFVNTWGLVGKLETRERKLSKKSLLGRRINNSDRYFVDPKINYGESSRYSPSVSDARMSKRTEKSRLFESYRKIFRSNGPSRNDAESSSELFRLQDMTSKTTNNPQLTERQLFDTESVDTVLTRNVIYDHDAN</sequence>
<reference evidence="7 8" key="1">
    <citation type="submission" date="2014-03" db="EMBL/GenBank/DDBJ databases">
        <title>The genome of Kluyveromyces dobzhanskii.</title>
        <authorList>
            <person name="Nystedt B."/>
            <person name="Astrom S."/>
        </authorList>
    </citation>
    <scope>NUCLEOTIDE SEQUENCE [LARGE SCALE GENOMIC DNA]</scope>
    <source>
        <strain evidence="7 8">CBS 2104</strain>
    </source>
</reference>
<keyword evidence="4 6" id="KW-0472">Membrane</keyword>
<evidence type="ECO:0000256" key="1">
    <source>
        <dbReference type="ARBA" id="ARBA00004141"/>
    </source>
</evidence>
<feature type="transmembrane region" description="Helical" evidence="6">
    <location>
        <begin position="126"/>
        <end position="142"/>
    </location>
</feature>
<evidence type="ECO:0000256" key="6">
    <source>
        <dbReference type="SAM" id="Phobius"/>
    </source>
</evidence>
<dbReference type="PANTHER" id="PTHR35779:SF2">
    <property type="entry name" value="PROTEIN DFG16"/>
    <property type="match status" value="1"/>
</dbReference>
<keyword evidence="2 6" id="KW-0812">Transmembrane</keyword>
<feature type="transmembrane region" description="Helical" evidence="6">
    <location>
        <begin position="343"/>
        <end position="364"/>
    </location>
</feature>
<feature type="transmembrane region" description="Helical" evidence="6">
    <location>
        <begin position="227"/>
        <end position="248"/>
    </location>
</feature>
<feature type="transmembrane region" description="Helical" evidence="6">
    <location>
        <begin position="316"/>
        <end position="337"/>
    </location>
</feature>
<evidence type="ECO:0000313" key="7">
    <source>
        <dbReference type="EMBL" id="CDO94829.1"/>
    </source>
</evidence>
<dbReference type="GO" id="GO:0071467">
    <property type="term" value="P:cellular response to pH"/>
    <property type="evidence" value="ECO:0007669"/>
    <property type="project" value="TreeGrafter"/>
</dbReference>
<dbReference type="AlphaFoldDB" id="A0A0A8L7H9"/>
<feature type="region of interest" description="Disordered" evidence="5">
    <location>
        <begin position="434"/>
        <end position="460"/>
    </location>
</feature>
<keyword evidence="8" id="KW-1185">Reference proteome</keyword>
<dbReference type="OrthoDB" id="4033945at2759"/>
<dbReference type="InterPro" id="IPR014844">
    <property type="entry name" value="PalH"/>
</dbReference>
<evidence type="ECO:0000256" key="3">
    <source>
        <dbReference type="ARBA" id="ARBA00022989"/>
    </source>
</evidence>
<feature type="transmembrane region" description="Helical" evidence="6">
    <location>
        <begin position="92"/>
        <end position="114"/>
    </location>
</feature>
<name>A0A0A8L7H9_9SACH</name>
<evidence type="ECO:0000256" key="4">
    <source>
        <dbReference type="ARBA" id="ARBA00023136"/>
    </source>
</evidence>
<dbReference type="GO" id="GO:0005886">
    <property type="term" value="C:plasma membrane"/>
    <property type="evidence" value="ECO:0007669"/>
    <property type="project" value="TreeGrafter"/>
</dbReference>
<evidence type="ECO:0000256" key="5">
    <source>
        <dbReference type="SAM" id="MobiDB-lite"/>
    </source>
</evidence>
<comment type="caution">
    <text evidence="7">The sequence shown here is derived from an EMBL/GenBank/DDBJ whole genome shotgun (WGS) entry which is preliminary data.</text>
</comment>
<gene>
    <name evidence="7" type="ORF">KLDO_g3084</name>
</gene>
<evidence type="ECO:0000256" key="2">
    <source>
        <dbReference type="ARBA" id="ARBA00022692"/>
    </source>
</evidence>
<feature type="transmembrane region" description="Helical" evidence="6">
    <location>
        <begin position="176"/>
        <end position="197"/>
    </location>
</feature>
<organism evidence="7 8">
    <name type="scientific">Kluyveromyces dobzhanskii CBS 2104</name>
    <dbReference type="NCBI Taxonomy" id="1427455"/>
    <lineage>
        <taxon>Eukaryota</taxon>
        <taxon>Fungi</taxon>
        <taxon>Dikarya</taxon>
        <taxon>Ascomycota</taxon>
        <taxon>Saccharomycotina</taxon>
        <taxon>Saccharomycetes</taxon>
        <taxon>Saccharomycetales</taxon>
        <taxon>Saccharomycetaceae</taxon>
        <taxon>Kluyveromyces</taxon>
    </lineage>
</organism>